<dbReference type="EMBL" id="UINC01023754">
    <property type="protein sequence ID" value="SVA96049.1"/>
    <property type="molecule type" value="Genomic_DNA"/>
</dbReference>
<reference evidence="2" key="1">
    <citation type="submission" date="2018-05" db="EMBL/GenBank/DDBJ databases">
        <authorList>
            <person name="Lanie J.A."/>
            <person name="Ng W.-L."/>
            <person name="Kazmierczak K.M."/>
            <person name="Andrzejewski T.M."/>
            <person name="Davidsen T.M."/>
            <person name="Wayne K.J."/>
            <person name="Tettelin H."/>
            <person name="Glass J.I."/>
            <person name="Rusch D."/>
            <person name="Podicherti R."/>
            <person name="Tsui H.-C.T."/>
            <person name="Winkler M.E."/>
        </authorList>
    </citation>
    <scope>NUCLEOTIDE SEQUENCE</scope>
</reference>
<feature type="transmembrane region" description="Helical" evidence="1">
    <location>
        <begin position="35"/>
        <end position="54"/>
    </location>
</feature>
<proteinExistence type="predicted"/>
<organism evidence="2">
    <name type="scientific">marine metagenome</name>
    <dbReference type="NCBI Taxonomy" id="408172"/>
    <lineage>
        <taxon>unclassified sequences</taxon>
        <taxon>metagenomes</taxon>
        <taxon>ecological metagenomes</taxon>
    </lineage>
</organism>
<name>A0A382A3V5_9ZZZZ</name>
<keyword evidence="1" id="KW-1133">Transmembrane helix</keyword>
<accession>A0A382A3V5</accession>
<feature type="transmembrane region" description="Helical" evidence="1">
    <location>
        <begin position="5"/>
        <end position="23"/>
    </location>
</feature>
<gene>
    <name evidence="2" type="ORF">METZ01_LOCUS148903</name>
</gene>
<sequence length="66" mass="7333">MKGFFWILIGVVFVPPLSILWLQPLGLYTPPPQTSSYLVGSLIIGILIMIKGSFEIRKEKKLSGSI</sequence>
<dbReference type="AlphaFoldDB" id="A0A382A3V5"/>
<protein>
    <submittedName>
        <fullName evidence="2">Uncharacterized protein</fullName>
    </submittedName>
</protein>
<keyword evidence="1" id="KW-0812">Transmembrane</keyword>
<evidence type="ECO:0000313" key="2">
    <source>
        <dbReference type="EMBL" id="SVA96049.1"/>
    </source>
</evidence>
<keyword evidence="1" id="KW-0472">Membrane</keyword>
<evidence type="ECO:0000256" key="1">
    <source>
        <dbReference type="SAM" id="Phobius"/>
    </source>
</evidence>